<dbReference type="AlphaFoldDB" id="A0A918TMP1"/>
<dbReference type="RefSeq" id="WP_189570154.1">
    <property type="nucleotide sequence ID" value="NZ_BMXI01000009.1"/>
</dbReference>
<protein>
    <submittedName>
        <fullName evidence="1">Uncharacterized protein</fullName>
    </submittedName>
</protein>
<evidence type="ECO:0000313" key="2">
    <source>
        <dbReference type="Proteomes" id="UP000644507"/>
    </source>
</evidence>
<reference evidence="1" key="1">
    <citation type="journal article" date="2014" name="Int. J. Syst. Evol. Microbiol.">
        <title>Complete genome sequence of Corynebacterium casei LMG S-19264T (=DSM 44701T), isolated from a smear-ripened cheese.</title>
        <authorList>
            <consortium name="US DOE Joint Genome Institute (JGI-PGF)"/>
            <person name="Walter F."/>
            <person name="Albersmeier A."/>
            <person name="Kalinowski J."/>
            <person name="Ruckert C."/>
        </authorList>
    </citation>
    <scope>NUCLEOTIDE SEQUENCE</scope>
    <source>
        <strain evidence="1">KCTC 12988</strain>
    </source>
</reference>
<accession>A0A918TMP1</accession>
<reference evidence="1" key="2">
    <citation type="submission" date="2020-09" db="EMBL/GenBank/DDBJ databases">
        <authorList>
            <person name="Sun Q."/>
            <person name="Kim S."/>
        </authorList>
    </citation>
    <scope>NUCLEOTIDE SEQUENCE</scope>
    <source>
        <strain evidence="1">KCTC 12988</strain>
    </source>
</reference>
<comment type="caution">
    <text evidence="1">The sequence shown here is derived from an EMBL/GenBank/DDBJ whole genome shotgun (WGS) entry which is preliminary data.</text>
</comment>
<gene>
    <name evidence="1" type="ORF">GCM10007100_23460</name>
</gene>
<keyword evidence="2" id="KW-1185">Reference proteome</keyword>
<name>A0A918TMP1_9BACT</name>
<evidence type="ECO:0000313" key="1">
    <source>
        <dbReference type="EMBL" id="GHC55914.1"/>
    </source>
</evidence>
<organism evidence="1 2">
    <name type="scientific">Roseibacillus persicicus</name>
    <dbReference type="NCBI Taxonomy" id="454148"/>
    <lineage>
        <taxon>Bacteria</taxon>
        <taxon>Pseudomonadati</taxon>
        <taxon>Verrucomicrobiota</taxon>
        <taxon>Verrucomicrobiia</taxon>
        <taxon>Verrucomicrobiales</taxon>
        <taxon>Verrucomicrobiaceae</taxon>
        <taxon>Roseibacillus</taxon>
    </lineage>
</organism>
<proteinExistence type="predicted"/>
<dbReference type="EMBL" id="BMXI01000009">
    <property type="protein sequence ID" value="GHC55914.1"/>
    <property type="molecule type" value="Genomic_DNA"/>
</dbReference>
<dbReference type="Proteomes" id="UP000644507">
    <property type="component" value="Unassembled WGS sequence"/>
</dbReference>
<sequence length="375" mass="42363">MKLPPPSAAFLDYAEDHGPVVTEFDQFTQVISLPALIAASGRARSFKEHVNSRGKEFLSAGCHYIENNVTDAQAAQSDEGFCFTIFDVVPFQLIDIFSLALSAPSFFAEIGDSKLEDLGRVRAREKPAGYGFFRKNPEEALLVRSELAYPLCPVREEAALYFTGLALDAIWSHELSHAFMGHLDYASENLGVRALNELPDENGSLRQMPLEAEADRFSAQTILQGSFGSTPYLPLNLRGLPVESRVKAAFVTSAVLTWFWAYLQRIDRTFDGFDPYERGGHPPPLARLHLAFEGNRDFLKLLGWKTSSIEELTLQAMQELENLASSKDWFAILHPETVFSEKGRQFNKDIKEIMGHEFRQMHQELETYRYQPKDK</sequence>